<evidence type="ECO:0000256" key="6">
    <source>
        <dbReference type="SAM" id="SignalP"/>
    </source>
</evidence>
<evidence type="ECO:0000256" key="5">
    <source>
        <dbReference type="ARBA" id="ARBA00023157"/>
    </source>
</evidence>
<comment type="caution">
    <text evidence="8">The sequence shown here is derived from an EMBL/GenBank/DDBJ whole genome shotgun (WGS) entry which is preliminary data.</text>
</comment>
<dbReference type="InterPro" id="IPR051597">
    <property type="entry name" value="Bifunctional_prot_inhibitor"/>
</dbReference>
<evidence type="ECO:0000313" key="8">
    <source>
        <dbReference type="EMBL" id="KAG9333578.1"/>
    </source>
</evidence>
<protein>
    <recommendedName>
        <fullName evidence="7">Kazal-like domain-containing protein</fullName>
    </recommendedName>
</protein>
<evidence type="ECO:0000259" key="7">
    <source>
        <dbReference type="PROSITE" id="PS51465"/>
    </source>
</evidence>
<feature type="domain" description="Kazal-like" evidence="7">
    <location>
        <begin position="25"/>
        <end position="80"/>
    </location>
</feature>
<dbReference type="Gene3D" id="3.30.60.30">
    <property type="match status" value="1"/>
</dbReference>
<dbReference type="Proteomes" id="UP000824540">
    <property type="component" value="Unassembled WGS sequence"/>
</dbReference>
<keyword evidence="9" id="KW-1185">Reference proteome</keyword>
<dbReference type="CDD" id="cd01327">
    <property type="entry name" value="KAZAL_PSTI"/>
    <property type="match status" value="1"/>
</dbReference>
<keyword evidence="6" id="KW-0732">Signal</keyword>
<evidence type="ECO:0000256" key="3">
    <source>
        <dbReference type="ARBA" id="ARBA00022690"/>
    </source>
</evidence>
<dbReference type="InterPro" id="IPR036058">
    <property type="entry name" value="Kazal_dom_sf"/>
</dbReference>
<dbReference type="InterPro" id="IPR001239">
    <property type="entry name" value="Prot_inh_Kazal-m"/>
</dbReference>
<keyword evidence="3" id="KW-0646">Protease inhibitor</keyword>
<dbReference type="EMBL" id="JAFBMS010000191">
    <property type="protein sequence ID" value="KAG9333578.1"/>
    <property type="molecule type" value="Genomic_DNA"/>
</dbReference>
<dbReference type="InterPro" id="IPR002350">
    <property type="entry name" value="Kazal_dom"/>
</dbReference>
<dbReference type="PROSITE" id="PS00282">
    <property type="entry name" value="KAZAL_1"/>
    <property type="match status" value="1"/>
</dbReference>
<gene>
    <name evidence="8" type="ORF">JZ751_011315</name>
</gene>
<evidence type="ECO:0000256" key="4">
    <source>
        <dbReference type="ARBA" id="ARBA00022900"/>
    </source>
</evidence>
<accession>A0A8T2N6X8</accession>
<dbReference type="PANTHER" id="PTHR47729:SF1">
    <property type="entry name" value="OVOMUCOID-LIKE-RELATED"/>
    <property type="match status" value="1"/>
</dbReference>
<organism evidence="8 9">
    <name type="scientific">Albula glossodonta</name>
    <name type="common">roundjaw bonefish</name>
    <dbReference type="NCBI Taxonomy" id="121402"/>
    <lineage>
        <taxon>Eukaryota</taxon>
        <taxon>Metazoa</taxon>
        <taxon>Chordata</taxon>
        <taxon>Craniata</taxon>
        <taxon>Vertebrata</taxon>
        <taxon>Euteleostomi</taxon>
        <taxon>Actinopterygii</taxon>
        <taxon>Neopterygii</taxon>
        <taxon>Teleostei</taxon>
        <taxon>Albuliformes</taxon>
        <taxon>Albulidae</taxon>
        <taxon>Albula</taxon>
    </lineage>
</organism>
<dbReference type="AlphaFoldDB" id="A0A8T2N6X8"/>
<dbReference type="SUPFAM" id="SSF100895">
    <property type="entry name" value="Kazal-type serine protease inhibitors"/>
    <property type="match status" value="1"/>
</dbReference>
<comment type="subcellular location">
    <subcellularLocation>
        <location evidence="1">Secreted</location>
    </subcellularLocation>
</comment>
<evidence type="ECO:0000313" key="9">
    <source>
        <dbReference type="Proteomes" id="UP000824540"/>
    </source>
</evidence>
<dbReference type="GO" id="GO:0005576">
    <property type="term" value="C:extracellular region"/>
    <property type="evidence" value="ECO:0007669"/>
    <property type="project" value="UniProtKB-SubCell"/>
</dbReference>
<dbReference type="Pfam" id="PF00050">
    <property type="entry name" value="Kazal_1"/>
    <property type="match status" value="1"/>
</dbReference>
<keyword evidence="5" id="KW-1015">Disulfide bond</keyword>
<dbReference type="PRINTS" id="PR00290">
    <property type="entry name" value="KAZALINHBTR"/>
</dbReference>
<keyword evidence="2" id="KW-0964">Secreted</keyword>
<dbReference type="SMART" id="SM00280">
    <property type="entry name" value="KAZAL"/>
    <property type="match status" value="1"/>
</dbReference>
<evidence type="ECO:0000256" key="1">
    <source>
        <dbReference type="ARBA" id="ARBA00004613"/>
    </source>
</evidence>
<feature type="signal peptide" evidence="6">
    <location>
        <begin position="1"/>
        <end position="19"/>
    </location>
</feature>
<dbReference type="PROSITE" id="PS51465">
    <property type="entry name" value="KAZAL_2"/>
    <property type="match status" value="1"/>
</dbReference>
<name>A0A8T2N6X8_9TELE</name>
<dbReference type="GO" id="GO:0004867">
    <property type="term" value="F:serine-type endopeptidase inhibitor activity"/>
    <property type="evidence" value="ECO:0007669"/>
    <property type="project" value="UniProtKB-KW"/>
</dbReference>
<keyword evidence="4" id="KW-0722">Serine protease inhibitor</keyword>
<dbReference type="PANTHER" id="PTHR47729">
    <property type="entry name" value="SERINE PEPTIDASE INHIBITOR, KAZAL TYPE 2, TANDEM DUPLICATE 1-RELATED"/>
    <property type="match status" value="1"/>
</dbReference>
<reference evidence="8" key="1">
    <citation type="thesis" date="2021" institute="BYU ScholarsArchive" country="Provo, UT, USA">
        <title>Applications of and Algorithms for Genome Assembly and Genomic Analyses with an Emphasis on Marine Teleosts.</title>
        <authorList>
            <person name="Pickett B.D."/>
        </authorList>
    </citation>
    <scope>NUCLEOTIDE SEQUENCE</scope>
    <source>
        <strain evidence="8">HI-2016</strain>
    </source>
</reference>
<proteinExistence type="predicted"/>
<evidence type="ECO:0000256" key="2">
    <source>
        <dbReference type="ARBA" id="ARBA00022525"/>
    </source>
</evidence>
<sequence length="80" mass="8579">MASKPLLFLCLLVFCAADAEDKSGLHKMPSCGEMSAIQACPLNFAPVCGSDGNTYANECALCFQRQVTKTDILIMKDGQC</sequence>
<feature type="chain" id="PRO_5035796333" description="Kazal-like domain-containing protein" evidence="6">
    <location>
        <begin position="20"/>
        <end position="80"/>
    </location>
</feature>
<dbReference type="OrthoDB" id="126772at2759"/>